<dbReference type="EMBL" id="KU317944">
    <property type="protein sequence ID" value="AOW41523.1"/>
    <property type="molecule type" value="mRNA"/>
</dbReference>
<evidence type="ECO:0000313" key="6">
    <source>
        <dbReference type="EMBL" id="AOW41523.1"/>
    </source>
</evidence>
<evidence type="ECO:0000256" key="4">
    <source>
        <dbReference type="ARBA" id="ARBA00022729"/>
    </source>
</evidence>
<dbReference type="InterPro" id="IPR006170">
    <property type="entry name" value="PBP/GOBP"/>
</dbReference>
<dbReference type="PANTHER" id="PTHR11857:SF43">
    <property type="entry name" value="GEO07291P1-RELATED"/>
    <property type="match status" value="1"/>
</dbReference>
<name>A0A1D8QLK4_9MUSC</name>
<dbReference type="Gene3D" id="1.10.238.20">
    <property type="entry name" value="Pheromone/general odorant binding protein domain"/>
    <property type="match status" value="1"/>
</dbReference>
<dbReference type="GO" id="GO:0007608">
    <property type="term" value="P:sensory perception of smell"/>
    <property type="evidence" value="ECO:0007669"/>
    <property type="project" value="TreeGrafter"/>
</dbReference>
<evidence type="ECO:0000256" key="5">
    <source>
        <dbReference type="SAM" id="SignalP"/>
    </source>
</evidence>
<evidence type="ECO:0000256" key="2">
    <source>
        <dbReference type="ARBA" id="ARBA00008098"/>
    </source>
</evidence>
<feature type="signal peptide" evidence="5">
    <location>
        <begin position="1"/>
        <end position="18"/>
    </location>
</feature>
<protein>
    <submittedName>
        <fullName evidence="6">Odorant-binding protein OBP56d-2</fullName>
    </submittedName>
</protein>
<dbReference type="SMART" id="SM00708">
    <property type="entry name" value="PhBP"/>
    <property type="match status" value="1"/>
</dbReference>
<dbReference type="GO" id="GO:0005615">
    <property type="term" value="C:extracellular space"/>
    <property type="evidence" value="ECO:0007669"/>
    <property type="project" value="TreeGrafter"/>
</dbReference>
<dbReference type="InterPro" id="IPR036728">
    <property type="entry name" value="PBP_GOBP_sf"/>
</dbReference>
<evidence type="ECO:0000256" key="3">
    <source>
        <dbReference type="ARBA" id="ARBA00022525"/>
    </source>
</evidence>
<accession>A0A1D8QLK4</accession>
<feature type="non-terminal residue" evidence="6">
    <location>
        <position position="137"/>
    </location>
</feature>
<feature type="chain" id="PRO_5009111330" evidence="5">
    <location>
        <begin position="19"/>
        <end position="137"/>
    </location>
</feature>
<dbReference type="AlphaFoldDB" id="A0A1D8QLK4"/>
<keyword evidence="4 5" id="KW-0732">Signal</keyword>
<sequence>MKVFVIAIAFAFVAAAVAQDSLGLSEEQIQKVHALAGECIKETGTNPAAVRKLRAGDFSEVDENVKCFAKCFQERLGYLKNGSVDEDAVNKSLGPLAGEEKVKAAQAKCNSVTGSNDCDAALERYKCYYGENVKNLS</sequence>
<dbReference type="Pfam" id="PF01395">
    <property type="entry name" value="PBP_GOBP"/>
    <property type="match status" value="1"/>
</dbReference>
<dbReference type="SUPFAM" id="SSF47565">
    <property type="entry name" value="Insect pheromone/odorant-binding proteins"/>
    <property type="match status" value="1"/>
</dbReference>
<keyword evidence="3" id="KW-0964">Secreted</keyword>
<proteinExistence type="evidence at transcript level"/>
<dbReference type="GO" id="GO:0005549">
    <property type="term" value="F:odorant binding"/>
    <property type="evidence" value="ECO:0007669"/>
    <property type="project" value="InterPro"/>
</dbReference>
<comment type="similarity">
    <text evidence="2">Belongs to the PBP/GOBP family.</text>
</comment>
<organism evidence="6">
    <name type="scientific">Anastrepha obliqua</name>
    <dbReference type="NCBI Taxonomy" id="95512"/>
    <lineage>
        <taxon>Eukaryota</taxon>
        <taxon>Metazoa</taxon>
        <taxon>Ecdysozoa</taxon>
        <taxon>Arthropoda</taxon>
        <taxon>Hexapoda</taxon>
        <taxon>Insecta</taxon>
        <taxon>Pterygota</taxon>
        <taxon>Neoptera</taxon>
        <taxon>Endopterygota</taxon>
        <taxon>Diptera</taxon>
        <taxon>Brachycera</taxon>
        <taxon>Muscomorpha</taxon>
        <taxon>Tephritoidea</taxon>
        <taxon>Tephritidae</taxon>
        <taxon>Anastrepha</taxon>
    </lineage>
</organism>
<dbReference type="FunFam" id="1.10.238.20:FF:000001">
    <property type="entry name" value="General odorant-binding protein lush"/>
    <property type="match status" value="1"/>
</dbReference>
<evidence type="ECO:0000256" key="1">
    <source>
        <dbReference type="ARBA" id="ARBA00004613"/>
    </source>
</evidence>
<reference evidence="6" key="1">
    <citation type="journal article" date="2016" name="BMC Evol. Biol.">
        <title>Molecular evolution of Odorant-binding proteins gene family in two closely related Anastrepha fruit flies.</title>
        <authorList>
            <person name="Campanini E.B."/>
            <person name="de Brito R.A."/>
        </authorList>
    </citation>
    <scope>NUCLEOTIDE SEQUENCE</scope>
</reference>
<dbReference type="CDD" id="cd23992">
    <property type="entry name" value="PBP_GOBP"/>
    <property type="match status" value="1"/>
</dbReference>
<comment type="subcellular location">
    <subcellularLocation>
        <location evidence="1">Secreted</location>
    </subcellularLocation>
</comment>
<dbReference type="PANTHER" id="PTHR11857">
    <property type="entry name" value="ODORANT BINDING PROTEIN-RELATED"/>
    <property type="match status" value="1"/>
</dbReference>